<evidence type="ECO:0000256" key="12">
    <source>
        <dbReference type="RuleBase" id="RU003832"/>
    </source>
</evidence>
<dbReference type="InParanoid" id="A0A6L2PCA8"/>
<dbReference type="Gene3D" id="3.40.50.11660">
    <property type="entry name" value="Glycosyl transferase family 10, C-terminal domain"/>
    <property type="match status" value="1"/>
</dbReference>
<keyword evidence="4 12" id="KW-0328">Glycosyltransferase</keyword>
<evidence type="ECO:0000256" key="2">
    <source>
        <dbReference type="ARBA" id="ARBA00004922"/>
    </source>
</evidence>
<feature type="domain" description="Fucosyltransferase C-terminal" evidence="13">
    <location>
        <begin position="246"/>
        <end position="426"/>
    </location>
</feature>
<comment type="similarity">
    <text evidence="3 12">Belongs to the glycosyltransferase 10 family.</text>
</comment>
<dbReference type="EC" id="2.4.1.-" evidence="12"/>
<accession>A0A6L2PCA8</accession>
<evidence type="ECO:0000256" key="8">
    <source>
        <dbReference type="ARBA" id="ARBA00022989"/>
    </source>
</evidence>
<reference evidence="16" key="1">
    <citation type="submission" date="2020-01" db="EMBL/GenBank/DDBJ databases">
        <title>Draft genome sequence of the Termite Coptotermes fromosanus.</title>
        <authorList>
            <person name="Itakura S."/>
            <person name="Yosikawa Y."/>
            <person name="Umezawa K."/>
        </authorList>
    </citation>
    <scope>NUCLEOTIDE SEQUENCE [LARGE SCALE GENOMIC DNA]</scope>
</reference>
<comment type="subcellular location">
    <subcellularLocation>
        <location evidence="1 12">Golgi apparatus</location>
        <location evidence="1 12">Golgi stack membrane</location>
        <topology evidence="1 12">Single-pass type II membrane protein</topology>
    </subcellularLocation>
</comment>
<dbReference type="FunFam" id="3.40.50.11660:FF:000004">
    <property type="entry name" value="Glycoprotein 3-alpha-L-fucosyltransferase A"/>
    <property type="match status" value="1"/>
</dbReference>
<dbReference type="OrthoDB" id="427096at2759"/>
<dbReference type="Proteomes" id="UP000502823">
    <property type="component" value="Unassembled WGS sequence"/>
</dbReference>
<evidence type="ECO:0000256" key="3">
    <source>
        <dbReference type="ARBA" id="ARBA00008919"/>
    </source>
</evidence>
<evidence type="ECO:0000256" key="9">
    <source>
        <dbReference type="ARBA" id="ARBA00023034"/>
    </source>
</evidence>
<keyword evidence="9 12" id="KW-0333">Golgi apparatus</keyword>
<proteinExistence type="inferred from homology"/>
<feature type="domain" description="Fucosyltransferase N-terminal" evidence="14">
    <location>
        <begin position="101"/>
        <end position="221"/>
    </location>
</feature>
<dbReference type="GO" id="GO:0032580">
    <property type="term" value="C:Golgi cisterna membrane"/>
    <property type="evidence" value="ECO:0007669"/>
    <property type="project" value="UniProtKB-SubCell"/>
</dbReference>
<dbReference type="AlphaFoldDB" id="A0A6L2PCA8"/>
<keyword evidence="6 12" id="KW-0812">Transmembrane</keyword>
<evidence type="ECO:0000256" key="4">
    <source>
        <dbReference type="ARBA" id="ARBA00022676"/>
    </source>
</evidence>
<keyword evidence="10 12" id="KW-0472">Membrane</keyword>
<dbReference type="FunCoup" id="A0A6L2PCA8">
    <property type="interactions" value="47"/>
</dbReference>
<dbReference type="InterPro" id="IPR055270">
    <property type="entry name" value="Glyco_tran_10_C"/>
</dbReference>
<evidence type="ECO:0000256" key="1">
    <source>
        <dbReference type="ARBA" id="ARBA00004447"/>
    </source>
</evidence>
<dbReference type="GO" id="GO:0008417">
    <property type="term" value="F:fucosyltransferase activity"/>
    <property type="evidence" value="ECO:0007669"/>
    <property type="project" value="InterPro"/>
</dbReference>
<organism evidence="15 16">
    <name type="scientific">Coptotermes formosanus</name>
    <name type="common">Formosan subterranean termite</name>
    <dbReference type="NCBI Taxonomy" id="36987"/>
    <lineage>
        <taxon>Eukaryota</taxon>
        <taxon>Metazoa</taxon>
        <taxon>Ecdysozoa</taxon>
        <taxon>Arthropoda</taxon>
        <taxon>Hexapoda</taxon>
        <taxon>Insecta</taxon>
        <taxon>Pterygota</taxon>
        <taxon>Neoptera</taxon>
        <taxon>Polyneoptera</taxon>
        <taxon>Dictyoptera</taxon>
        <taxon>Blattodea</taxon>
        <taxon>Blattoidea</taxon>
        <taxon>Termitoidae</taxon>
        <taxon>Rhinotermitidae</taxon>
        <taxon>Coptotermes</taxon>
    </lineage>
</organism>
<evidence type="ECO:0000256" key="5">
    <source>
        <dbReference type="ARBA" id="ARBA00022679"/>
    </source>
</evidence>
<evidence type="ECO:0000256" key="7">
    <source>
        <dbReference type="ARBA" id="ARBA00022968"/>
    </source>
</evidence>
<dbReference type="Pfam" id="PF17039">
    <property type="entry name" value="Glyco_tran_10_N"/>
    <property type="match status" value="1"/>
</dbReference>
<protein>
    <recommendedName>
        <fullName evidence="12">Fucosyltransferase</fullName>
        <ecNumber evidence="12">2.4.1.-</ecNumber>
    </recommendedName>
</protein>
<keyword evidence="11" id="KW-0325">Glycoprotein</keyword>
<dbReference type="EMBL" id="BLKM01000199">
    <property type="protein sequence ID" value="GFG30144.1"/>
    <property type="molecule type" value="Genomic_DNA"/>
</dbReference>
<dbReference type="PANTHER" id="PTHR48438">
    <property type="entry name" value="ALPHA-(1,3)-FUCOSYLTRANSFERASE C-RELATED"/>
    <property type="match status" value="1"/>
</dbReference>
<name>A0A6L2PCA8_COPFO</name>
<feature type="transmembrane region" description="Helical" evidence="12">
    <location>
        <begin position="21"/>
        <end position="39"/>
    </location>
</feature>
<dbReference type="PANTHER" id="PTHR48438:SF1">
    <property type="entry name" value="ALPHA-(1,3)-FUCOSYLTRANSFERASE C-RELATED"/>
    <property type="match status" value="1"/>
</dbReference>
<dbReference type="UniPathway" id="UPA00378"/>
<evidence type="ECO:0000259" key="13">
    <source>
        <dbReference type="Pfam" id="PF00852"/>
    </source>
</evidence>
<dbReference type="InterPro" id="IPR038577">
    <property type="entry name" value="GT10-like_C_sf"/>
</dbReference>
<evidence type="ECO:0000256" key="6">
    <source>
        <dbReference type="ARBA" id="ARBA00022692"/>
    </source>
</evidence>
<evidence type="ECO:0000256" key="10">
    <source>
        <dbReference type="ARBA" id="ARBA00023136"/>
    </source>
</evidence>
<evidence type="ECO:0000313" key="16">
    <source>
        <dbReference type="Proteomes" id="UP000502823"/>
    </source>
</evidence>
<dbReference type="InterPro" id="IPR031481">
    <property type="entry name" value="Glyco_tran_10_N"/>
</dbReference>
<keyword evidence="8 12" id="KW-1133">Transmembrane helix</keyword>
<evidence type="ECO:0000259" key="14">
    <source>
        <dbReference type="Pfam" id="PF17039"/>
    </source>
</evidence>
<keyword evidence="5 12" id="KW-0808">Transferase</keyword>
<dbReference type="SUPFAM" id="SSF53756">
    <property type="entry name" value="UDP-Glycosyltransferase/glycogen phosphorylase"/>
    <property type="match status" value="1"/>
</dbReference>
<keyword evidence="16" id="KW-1185">Reference proteome</keyword>
<evidence type="ECO:0000313" key="15">
    <source>
        <dbReference type="EMBL" id="GFG30144.1"/>
    </source>
</evidence>
<sequence>MGKGGYSSHLKIRYSKRWRRFSTVLIIVVLVMCLLRNQINSGDLYYGVETVQNSYVTVDEDLDVAAQNWRGLRQRDIQNMSALGRRLFLEDMSSMPLYDRNFTILVWKHGPSIEKRLIMRFGSRRWDPFEDCSVSNCRVTYNSCELNTADAVLFHLHRTPNRQFLPDPKTPRPAHQRWVFLTDENPFHTFTLGSASTEMKDYNGIFNWSMTYRMDADVPVPSGRALPLTKAEKLLQRKQWRKDKTKEKTKLAAIMGSNCGGKNKRWEYVQLLKKHMPVDVYGACGNLRCDGHFRNDCLRLNDYKFYLAFENGDCREYVTEKAWWNAYHKGAVPVIMGASLQDCARLLPPTSFIHVRNFSSPASLAKYLLHLNKSTSEYNSFLQWKRDFKVVNEHGYFQSPVYHYCRLCEALNYNDPAPKVYDKVEEFWNSKKDCYKPVI</sequence>
<comment type="pathway">
    <text evidence="2">Protein modification; protein glycosylation.</text>
</comment>
<keyword evidence="7" id="KW-0735">Signal-anchor</keyword>
<dbReference type="InterPro" id="IPR001503">
    <property type="entry name" value="Glyco_trans_10"/>
</dbReference>
<comment type="caution">
    <text evidence="15">The sequence shown here is derived from an EMBL/GenBank/DDBJ whole genome shotgun (WGS) entry which is preliminary data.</text>
</comment>
<dbReference type="Pfam" id="PF00852">
    <property type="entry name" value="Glyco_transf_10"/>
    <property type="match status" value="1"/>
</dbReference>
<gene>
    <name evidence="15" type="ORF">Cfor_00894</name>
</gene>
<evidence type="ECO:0000256" key="11">
    <source>
        <dbReference type="ARBA" id="ARBA00023180"/>
    </source>
</evidence>